<keyword evidence="2" id="KW-0378">Hydrolase</keyword>
<proteinExistence type="predicted"/>
<dbReference type="InterPro" id="IPR050789">
    <property type="entry name" value="Diverse_Enzym_Activities"/>
</dbReference>
<comment type="caution">
    <text evidence="2">The sequence shown here is derived from an EMBL/GenBank/DDBJ whole genome shotgun (WGS) entry which is preliminary data.</text>
</comment>
<evidence type="ECO:0000313" key="2">
    <source>
        <dbReference type="EMBL" id="MCF2652869.1"/>
    </source>
</evidence>
<dbReference type="Gene3D" id="3.40.710.10">
    <property type="entry name" value="DD-peptidase/beta-lactamase superfamily"/>
    <property type="match status" value="1"/>
</dbReference>
<dbReference type="Pfam" id="PF00144">
    <property type="entry name" value="Beta-lactamase"/>
    <property type="match status" value="1"/>
</dbReference>
<sequence length="493" mass="55118">MVLERVTPESVGIHSKGILDFLDLAERRGLELHSMMLLRHGKVCAEGWWKPYNPASPHMMFSFTKALTSTAIGFARQEGKIALTDRLCDLFPDKMPESPSENLLACTVRDLLTMSCGHETEINTFDVDEPDWVKNFLAHEFKYKPGTCFMYNTAGTNMLCAALKRRTGEDLFEYLTPRLFEPLGIANVECFRLPDGIEMGGAGSRLKAEDMARFILFVAQRGKWEGKQLLEESWFDLAAAKQVETLSPANNPDNPDWRCGYGFQFWRCVPENTYRADGAFGQYGVIFEDKDAILILQSASPNQQEQLTCAWEALLPAMTEEASLPESPMAHVLKHRLEKAELIPMLSMRNPWAEQKVGGKAFVPAKKMPGLADFIGGIWIVEPQGGETKSLRFDFKADCAVLTAEQDNGEFSVEIGLNSHFRSCTLCGRTYGAVGRWRSDNRFEAEIRCAEAVGGKRMIFTFGEDKLTIDCESTLAISGGIADRGFETYTLNA</sequence>
<dbReference type="PANTHER" id="PTHR43283">
    <property type="entry name" value="BETA-LACTAMASE-RELATED"/>
    <property type="match status" value="1"/>
</dbReference>
<dbReference type="InterPro" id="IPR001466">
    <property type="entry name" value="Beta-lactam-related"/>
</dbReference>
<evidence type="ECO:0000313" key="3">
    <source>
        <dbReference type="Proteomes" id="UP001299220"/>
    </source>
</evidence>
<dbReference type="EMBL" id="JAFBIT010000003">
    <property type="protein sequence ID" value="MCF2652869.1"/>
    <property type="molecule type" value="Genomic_DNA"/>
</dbReference>
<dbReference type="GO" id="GO:0016787">
    <property type="term" value="F:hydrolase activity"/>
    <property type="evidence" value="ECO:0007669"/>
    <property type="project" value="UniProtKB-KW"/>
</dbReference>
<evidence type="ECO:0000259" key="1">
    <source>
        <dbReference type="Pfam" id="PF00144"/>
    </source>
</evidence>
<reference evidence="2 3" key="1">
    <citation type="submission" date="2020-12" db="EMBL/GenBank/DDBJ databases">
        <title>Whole genome sequences of gut porcine anaerobes.</title>
        <authorList>
            <person name="Kubasova T."/>
            <person name="Jahodarova E."/>
            <person name="Rychlik I."/>
        </authorList>
    </citation>
    <scope>NUCLEOTIDE SEQUENCE [LARGE SCALE GENOMIC DNA]</scope>
    <source>
        <strain evidence="2 3">An867</strain>
    </source>
</reference>
<keyword evidence="3" id="KW-1185">Reference proteome</keyword>
<dbReference type="Proteomes" id="UP001299220">
    <property type="component" value="Unassembled WGS sequence"/>
</dbReference>
<dbReference type="SUPFAM" id="SSF56601">
    <property type="entry name" value="beta-lactamase/transpeptidase-like"/>
    <property type="match status" value="1"/>
</dbReference>
<dbReference type="InterPro" id="IPR012338">
    <property type="entry name" value="Beta-lactam/transpept-like"/>
</dbReference>
<organism evidence="2 3">
    <name type="scientific">Anaeromassilibacillus senegalensis</name>
    <dbReference type="NCBI Taxonomy" id="1673717"/>
    <lineage>
        <taxon>Bacteria</taxon>
        <taxon>Bacillati</taxon>
        <taxon>Bacillota</taxon>
        <taxon>Clostridia</taxon>
        <taxon>Eubacteriales</taxon>
        <taxon>Acutalibacteraceae</taxon>
        <taxon>Anaeromassilibacillus</taxon>
    </lineage>
</organism>
<dbReference type="RefSeq" id="WP_235323913.1">
    <property type="nucleotide sequence ID" value="NZ_JAFBIT010000003.1"/>
</dbReference>
<gene>
    <name evidence="2" type="ORF">JQM67_09670</name>
</gene>
<feature type="domain" description="Beta-lactamase-related" evidence="1">
    <location>
        <begin position="34"/>
        <end position="302"/>
    </location>
</feature>
<accession>A0ABS9CP28</accession>
<protein>
    <submittedName>
        <fullName evidence="2">Serine hydrolase</fullName>
    </submittedName>
</protein>
<dbReference type="PANTHER" id="PTHR43283:SF7">
    <property type="entry name" value="BETA-LACTAMASE-RELATED DOMAIN-CONTAINING PROTEIN"/>
    <property type="match status" value="1"/>
</dbReference>
<name>A0ABS9CP28_9FIRM</name>